<feature type="compositionally biased region" description="Basic and acidic residues" evidence="1">
    <location>
        <begin position="19"/>
        <end position="35"/>
    </location>
</feature>
<evidence type="ECO:0000256" key="1">
    <source>
        <dbReference type="SAM" id="MobiDB-lite"/>
    </source>
</evidence>
<proteinExistence type="predicted"/>
<organism evidence="2 3">
    <name type="scientific">Vulcaniibacterium tengchongense</name>
    <dbReference type="NCBI Taxonomy" id="1273429"/>
    <lineage>
        <taxon>Bacteria</taxon>
        <taxon>Pseudomonadati</taxon>
        <taxon>Pseudomonadota</taxon>
        <taxon>Gammaproteobacteria</taxon>
        <taxon>Lysobacterales</taxon>
        <taxon>Lysobacteraceae</taxon>
        <taxon>Vulcaniibacterium</taxon>
    </lineage>
</organism>
<feature type="compositionally biased region" description="Low complexity" evidence="1">
    <location>
        <begin position="8"/>
        <end position="18"/>
    </location>
</feature>
<comment type="caution">
    <text evidence="2">The sequence shown here is derived from an EMBL/GenBank/DDBJ whole genome shotgun (WGS) entry which is preliminary data.</text>
</comment>
<name>A0A3N4VJH7_9GAMM</name>
<dbReference type="Proteomes" id="UP000269708">
    <property type="component" value="Unassembled WGS sequence"/>
</dbReference>
<dbReference type="AlphaFoldDB" id="A0A3N4VJH7"/>
<evidence type="ECO:0000313" key="2">
    <source>
        <dbReference type="EMBL" id="RPE79879.1"/>
    </source>
</evidence>
<evidence type="ECO:0000313" key="3">
    <source>
        <dbReference type="Proteomes" id="UP000269708"/>
    </source>
</evidence>
<protein>
    <submittedName>
        <fullName evidence="2">Uncharacterized protein</fullName>
    </submittedName>
</protein>
<feature type="region of interest" description="Disordered" evidence="1">
    <location>
        <begin position="1"/>
        <end position="46"/>
    </location>
</feature>
<reference evidence="2 3" key="1">
    <citation type="submission" date="2018-11" db="EMBL/GenBank/DDBJ databases">
        <title>Genomic Encyclopedia of Type Strains, Phase IV (KMG-IV): sequencing the most valuable type-strain genomes for metagenomic binning, comparative biology and taxonomic classification.</title>
        <authorList>
            <person name="Goeker M."/>
        </authorList>
    </citation>
    <scope>NUCLEOTIDE SEQUENCE [LARGE SCALE GENOMIC DNA]</scope>
    <source>
        <strain evidence="2 3">DSM 25623</strain>
    </source>
</reference>
<sequence>MIRFPTIPTRALPRPAARAADRLRAAPAAPHERPRAVPGRPAEGAP</sequence>
<dbReference type="EMBL" id="RKQN01000002">
    <property type="protein sequence ID" value="RPE79879.1"/>
    <property type="molecule type" value="Genomic_DNA"/>
</dbReference>
<keyword evidence="3" id="KW-1185">Reference proteome</keyword>
<gene>
    <name evidence="2" type="ORF">EDC50_1708</name>
</gene>
<accession>A0A3N4VJH7</accession>